<name>A0AAD5G6J7_AMBAR</name>
<keyword evidence="1" id="KW-1133">Transmembrane helix</keyword>
<sequence length="55" mass="6517">MKKTLPLLQNLPLLFKGLTSYMAPPTLLMMFYRVWKIKVFVNCTQKAQMLISRRN</sequence>
<evidence type="ECO:0000256" key="1">
    <source>
        <dbReference type="SAM" id="Phobius"/>
    </source>
</evidence>
<accession>A0AAD5G6J7</accession>
<dbReference type="AlphaFoldDB" id="A0AAD5G6J7"/>
<feature type="transmembrane region" description="Helical" evidence="1">
    <location>
        <begin position="13"/>
        <end position="32"/>
    </location>
</feature>
<organism evidence="2 3">
    <name type="scientific">Ambrosia artemisiifolia</name>
    <name type="common">Common ragweed</name>
    <dbReference type="NCBI Taxonomy" id="4212"/>
    <lineage>
        <taxon>Eukaryota</taxon>
        <taxon>Viridiplantae</taxon>
        <taxon>Streptophyta</taxon>
        <taxon>Embryophyta</taxon>
        <taxon>Tracheophyta</taxon>
        <taxon>Spermatophyta</taxon>
        <taxon>Magnoliopsida</taxon>
        <taxon>eudicotyledons</taxon>
        <taxon>Gunneridae</taxon>
        <taxon>Pentapetalae</taxon>
        <taxon>asterids</taxon>
        <taxon>campanulids</taxon>
        <taxon>Asterales</taxon>
        <taxon>Asteraceae</taxon>
        <taxon>Asteroideae</taxon>
        <taxon>Heliantheae alliance</taxon>
        <taxon>Heliantheae</taxon>
        <taxon>Ambrosia</taxon>
    </lineage>
</organism>
<protein>
    <submittedName>
        <fullName evidence="2">Uncharacterized protein</fullName>
    </submittedName>
</protein>
<evidence type="ECO:0000313" key="3">
    <source>
        <dbReference type="Proteomes" id="UP001206925"/>
    </source>
</evidence>
<reference evidence="2" key="1">
    <citation type="submission" date="2022-06" db="EMBL/GenBank/DDBJ databases">
        <title>Uncovering the hologenomic basis of an extraordinary plant invasion.</title>
        <authorList>
            <person name="Bieker V.C."/>
            <person name="Martin M.D."/>
            <person name="Gilbert T."/>
            <person name="Hodgins K."/>
            <person name="Battlay P."/>
            <person name="Petersen B."/>
            <person name="Wilson J."/>
        </authorList>
    </citation>
    <scope>NUCLEOTIDE SEQUENCE</scope>
    <source>
        <strain evidence="2">AA19_3_7</strain>
        <tissue evidence="2">Leaf</tissue>
    </source>
</reference>
<dbReference type="EMBL" id="JAMZMK010011037">
    <property type="protein sequence ID" value="KAI7729223.1"/>
    <property type="molecule type" value="Genomic_DNA"/>
</dbReference>
<keyword evidence="1" id="KW-0472">Membrane</keyword>
<evidence type="ECO:0000313" key="2">
    <source>
        <dbReference type="EMBL" id="KAI7729223.1"/>
    </source>
</evidence>
<comment type="caution">
    <text evidence="2">The sequence shown here is derived from an EMBL/GenBank/DDBJ whole genome shotgun (WGS) entry which is preliminary data.</text>
</comment>
<keyword evidence="1" id="KW-0812">Transmembrane</keyword>
<keyword evidence="3" id="KW-1185">Reference proteome</keyword>
<proteinExistence type="predicted"/>
<dbReference type="Proteomes" id="UP001206925">
    <property type="component" value="Unassembled WGS sequence"/>
</dbReference>
<gene>
    <name evidence="2" type="ORF">M8C21_015705</name>
</gene>